<gene>
    <name evidence="5" type="ORF">RDB_LOCUS121722</name>
</gene>
<organism evidence="5 6">
    <name type="scientific">Rhizoctonia solani</name>
    <dbReference type="NCBI Taxonomy" id="456999"/>
    <lineage>
        <taxon>Eukaryota</taxon>
        <taxon>Fungi</taxon>
        <taxon>Dikarya</taxon>
        <taxon>Basidiomycota</taxon>
        <taxon>Agaricomycotina</taxon>
        <taxon>Agaricomycetes</taxon>
        <taxon>Cantharellales</taxon>
        <taxon>Ceratobasidiaceae</taxon>
        <taxon>Rhizoctonia</taxon>
    </lineage>
</organism>
<dbReference type="PROSITE" id="PS50850">
    <property type="entry name" value="MFS"/>
    <property type="match status" value="1"/>
</dbReference>
<feature type="transmembrane region" description="Helical" evidence="3">
    <location>
        <begin position="161"/>
        <end position="178"/>
    </location>
</feature>
<feature type="transmembrane region" description="Helical" evidence="3">
    <location>
        <begin position="296"/>
        <end position="323"/>
    </location>
</feature>
<feature type="transmembrane region" description="Helical" evidence="3">
    <location>
        <begin position="82"/>
        <end position="101"/>
    </location>
</feature>
<comment type="caution">
    <text evidence="5">The sequence shown here is derived from an EMBL/GenBank/DDBJ whole genome shotgun (WGS) entry which is preliminary data.</text>
</comment>
<dbReference type="AlphaFoldDB" id="A0A8H3HF81"/>
<comment type="similarity">
    <text evidence="2">Belongs to the major facilitator superfamily. Monocarboxylate porter (TC 2.A.1.13) family.</text>
</comment>
<dbReference type="InterPro" id="IPR020846">
    <property type="entry name" value="MFS_dom"/>
</dbReference>
<dbReference type="PANTHER" id="PTHR11360:SF284">
    <property type="entry name" value="EG:103B4.3 PROTEIN-RELATED"/>
    <property type="match status" value="1"/>
</dbReference>
<dbReference type="Pfam" id="PF07690">
    <property type="entry name" value="MFS_1"/>
    <property type="match status" value="1"/>
</dbReference>
<dbReference type="InterPro" id="IPR011701">
    <property type="entry name" value="MFS"/>
</dbReference>
<keyword evidence="3" id="KW-0472">Membrane</keyword>
<reference evidence="5" key="1">
    <citation type="submission" date="2021-01" db="EMBL/GenBank/DDBJ databases">
        <authorList>
            <person name="Kaushik A."/>
        </authorList>
    </citation>
    <scope>NUCLEOTIDE SEQUENCE</scope>
    <source>
        <strain evidence="5">AG6-10EEA</strain>
    </source>
</reference>
<keyword evidence="3" id="KW-1133">Transmembrane helix</keyword>
<evidence type="ECO:0000313" key="6">
    <source>
        <dbReference type="Proteomes" id="UP000663853"/>
    </source>
</evidence>
<dbReference type="GO" id="GO:0022857">
    <property type="term" value="F:transmembrane transporter activity"/>
    <property type="evidence" value="ECO:0007669"/>
    <property type="project" value="InterPro"/>
</dbReference>
<name>A0A8H3HF81_9AGAM</name>
<dbReference type="InterPro" id="IPR036259">
    <property type="entry name" value="MFS_trans_sf"/>
</dbReference>
<evidence type="ECO:0000259" key="4">
    <source>
        <dbReference type="PROSITE" id="PS50850"/>
    </source>
</evidence>
<feature type="transmembrane region" description="Helical" evidence="3">
    <location>
        <begin position="251"/>
        <end position="275"/>
    </location>
</feature>
<evidence type="ECO:0000256" key="2">
    <source>
        <dbReference type="ARBA" id="ARBA00006727"/>
    </source>
</evidence>
<protein>
    <recommendedName>
        <fullName evidence="4">Major facilitator superfamily (MFS) profile domain-containing protein</fullName>
    </recommendedName>
</protein>
<dbReference type="PANTHER" id="PTHR11360">
    <property type="entry name" value="MONOCARBOXYLATE TRANSPORTER"/>
    <property type="match status" value="1"/>
</dbReference>
<proteinExistence type="inferred from homology"/>
<feature type="transmembrane region" description="Helical" evidence="3">
    <location>
        <begin position="184"/>
        <end position="206"/>
    </location>
</feature>
<evidence type="ECO:0000313" key="5">
    <source>
        <dbReference type="EMBL" id="CAE6507169.1"/>
    </source>
</evidence>
<dbReference type="EMBL" id="CAJMXA010003613">
    <property type="protein sequence ID" value="CAE6507169.1"/>
    <property type="molecule type" value="Genomic_DNA"/>
</dbReference>
<feature type="transmembrane region" description="Helical" evidence="3">
    <location>
        <begin position="218"/>
        <end position="239"/>
    </location>
</feature>
<evidence type="ECO:0000256" key="1">
    <source>
        <dbReference type="ARBA" id="ARBA00004141"/>
    </source>
</evidence>
<dbReference type="Gene3D" id="1.20.1250.20">
    <property type="entry name" value="MFS general substrate transporter like domains"/>
    <property type="match status" value="1"/>
</dbReference>
<comment type="subcellular location">
    <subcellularLocation>
        <location evidence="1">Membrane</location>
        <topology evidence="1">Multi-pass membrane protein</topology>
    </subcellularLocation>
</comment>
<dbReference type="GO" id="GO:0016020">
    <property type="term" value="C:membrane"/>
    <property type="evidence" value="ECO:0007669"/>
    <property type="project" value="UniProtKB-SubCell"/>
</dbReference>
<keyword evidence="3" id="KW-0812">Transmembrane</keyword>
<sequence length="395" mass="42841">MTGPVDLTDLKQLPNVLPAGIVFEPDVEKSVLNTDSLQNLGTNSPEEKIGPVNHQGASPVASLVGQIGEDEFIEGGFEGWKAVLGCALVIAATAVFDSMMWGTFQAYHSKTLLKGTPDATLSAIGAVQNALMYMLAFVTGKLGDRYHLTTSLRRMSGYKRFIGAGCIVVFLGQFGAAWCHNLWSIFLTQGVLQGLGCGILLPMIFAIPSQWFRRHRGVATGIVIAGSSFGGAVPSLVIQAMLERLGFHKTLLVYSFVQGVTMLIGLSLITTRIPVSQAQNKHNRIVWVDKQYLKDPVFWSFCTSLLLTVFGFMIPFVFISIYAREKLPQITDQLANLPISVMAFSSAIGRTVVGIMGDRIGFVNMFILVVLASSFSQAVLWNVAAESYSGILVFS</sequence>
<dbReference type="InterPro" id="IPR050327">
    <property type="entry name" value="Proton-linked_MCT"/>
</dbReference>
<dbReference type="Proteomes" id="UP000663853">
    <property type="component" value="Unassembled WGS sequence"/>
</dbReference>
<feature type="transmembrane region" description="Helical" evidence="3">
    <location>
        <begin position="365"/>
        <end position="384"/>
    </location>
</feature>
<accession>A0A8H3HF81</accession>
<feature type="transmembrane region" description="Helical" evidence="3">
    <location>
        <begin position="335"/>
        <end position="353"/>
    </location>
</feature>
<feature type="domain" description="Major facilitator superfamily (MFS) profile" evidence="4">
    <location>
        <begin position="83"/>
        <end position="395"/>
    </location>
</feature>
<evidence type="ECO:0000256" key="3">
    <source>
        <dbReference type="SAM" id="Phobius"/>
    </source>
</evidence>
<dbReference type="SUPFAM" id="SSF103473">
    <property type="entry name" value="MFS general substrate transporter"/>
    <property type="match status" value="1"/>
</dbReference>
<feature type="transmembrane region" description="Helical" evidence="3">
    <location>
        <begin position="121"/>
        <end position="140"/>
    </location>
</feature>